<dbReference type="AlphaFoldDB" id="A0AA38LPI3"/>
<dbReference type="EMBL" id="JAHRHJ020000001">
    <property type="protein sequence ID" value="KAH9331596.1"/>
    <property type="molecule type" value="Genomic_DNA"/>
</dbReference>
<dbReference type="InterPro" id="IPR043502">
    <property type="entry name" value="DNA/RNA_pol_sf"/>
</dbReference>
<comment type="caution">
    <text evidence="1">The sequence shown here is derived from an EMBL/GenBank/DDBJ whole genome shotgun (WGS) entry which is preliminary data.</text>
</comment>
<proteinExistence type="predicted"/>
<dbReference type="PANTHER" id="PTHR11439:SF467">
    <property type="entry name" value="INTEGRASE CATALYTIC DOMAIN-CONTAINING PROTEIN"/>
    <property type="match status" value="1"/>
</dbReference>
<dbReference type="CDD" id="cd09272">
    <property type="entry name" value="RNase_HI_RT_Ty1"/>
    <property type="match status" value="1"/>
</dbReference>
<reference evidence="1 2" key="1">
    <citation type="journal article" date="2021" name="Nat. Plants">
        <title>The Taxus genome provides insights into paclitaxel biosynthesis.</title>
        <authorList>
            <person name="Xiong X."/>
            <person name="Gou J."/>
            <person name="Liao Q."/>
            <person name="Li Y."/>
            <person name="Zhou Q."/>
            <person name="Bi G."/>
            <person name="Li C."/>
            <person name="Du R."/>
            <person name="Wang X."/>
            <person name="Sun T."/>
            <person name="Guo L."/>
            <person name="Liang H."/>
            <person name="Lu P."/>
            <person name="Wu Y."/>
            <person name="Zhang Z."/>
            <person name="Ro D.K."/>
            <person name="Shang Y."/>
            <person name="Huang S."/>
            <person name="Yan J."/>
        </authorList>
    </citation>
    <scope>NUCLEOTIDE SEQUENCE [LARGE SCALE GENOMIC DNA]</scope>
    <source>
        <strain evidence="1">Ta-2019</strain>
    </source>
</reference>
<sequence>MVCTRPDIAHAVGAVSRFMSDPGKEHWQAVKWILRYLRGTMGTVLCYSGSDTTLRGYVDSDMAGDVDSRRSTIGYIYTIGGIAVSWISRLQKLVALSTMEAEYVAATEARKEMIWLQQLLEELGHKQEECKLHSDSQSAIHLAKNSAFHSRTKHIQLRYHFIRTTLEEEKLKLEKIHTSQNPTDMMTKVVTREKLKLCSALVGLHRN</sequence>
<gene>
    <name evidence="1" type="ORF">KI387_003704</name>
</gene>
<evidence type="ECO:0000313" key="2">
    <source>
        <dbReference type="Proteomes" id="UP000824469"/>
    </source>
</evidence>
<dbReference type="OMA" id="CEANAGP"/>
<keyword evidence="2" id="KW-1185">Reference proteome</keyword>
<dbReference type="Proteomes" id="UP000824469">
    <property type="component" value="Unassembled WGS sequence"/>
</dbReference>
<evidence type="ECO:0000313" key="1">
    <source>
        <dbReference type="EMBL" id="KAH9331596.1"/>
    </source>
</evidence>
<name>A0AA38LPI3_TAXCH</name>
<protein>
    <submittedName>
        <fullName evidence="1">Uncharacterized protein</fullName>
    </submittedName>
</protein>
<dbReference type="SUPFAM" id="SSF56672">
    <property type="entry name" value="DNA/RNA polymerases"/>
    <property type="match status" value="1"/>
</dbReference>
<dbReference type="PANTHER" id="PTHR11439">
    <property type="entry name" value="GAG-POL-RELATED RETROTRANSPOSON"/>
    <property type="match status" value="1"/>
</dbReference>
<organism evidence="1 2">
    <name type="scientific">Taxus chinensis</name>
    <name type="common">Chinese yew</name>
    <name type="synonym">Taxus wallichiana var. chinensis</name>
    <dbReference type="NCBI Taxonomy" id="29808"/>
    <lineage>
        <taxon>Eukaryota</taxon>
        <taxon>Viridiplantae</taxon>
        <taxon>Streptophyta</taxon>
        <taxon>Embryophyta</taxon>
        <taxon>Tracheophyta</taxon>
        <taxon>Spermatophyta</taxon>
        <taxon>Pinopsida</taxon>
        <taxon>Pinidae</taxon>
        <taxon>Conifers II</taxon>
        <taxon>Cupressales</taxon>
        <taxon>Taxaceae</taxon>
        <taxon>Taxus</taxon>
    </lineage>
</organism>
<accession>A0AA38LPI3</accession>